<dbReference type="EMBL" id="SHMG01000008">
    <property type="protein sequence ID" value="TAA40146.1"/>
    <property type="molecule type" value="Genomic_DNA"/>
</dbReference>
<dbReference type="Pfam" id="PF12200">
    <property type="entry name" value="DUF3597"/>
    <property type="match status" value="1"/>
</dbReference>
<proteinExistence type="predicted"/>
<name>A0A4Q8M376_9GAMM</name>
<reference evidence="6 7" key="1">
    <citation type="submission" date="2019-02" db="EMBL/GenBank/DDBJ databases">
        <title>WGS of Pseudoxanthomonas species novum from clinical isolates.</title>
        <authorList>
            <person name="Bernier A.-M."/>
            <person name="Bernard K."/>
            <person name="Vachon A."/>
        </authorList>
    </citation>
    <scope>NUCLEOTIDE SEQUENCE [LARGE SCALE GENOMIC DNA]</scope>
    <source>
        <strain evidence="7">NML 170316</strain>
        <strain evidence="5 8">NML130969</strain>
        <strain evidence="3">NML170316</strain>
        <strain evidence="4 6">NML171202</strain>
    </source>
</reference>
<feature type="domain" description="DUF3597" evidence="1">
    <location>
        <begin position="3"/>
        <end position="139"/>
    </location>
</feature>
<organism evidence="5 8">
    <name type="scientific">Pseudoxanthomonas winnipegensis</name>
    <dbReference type="NCBI Taxonomy" id="2480810"/>
    <lineage>
        <taxon>Bacteria</taxon>
        <taxon>Pseudomonadati</taxon>
        <taxon>Pseudomonadota</taxon>
        <taxon>Gammaproteobacteria</taxon>
        <taxon>Lysobacterales</taxon>
        <taxon>Lysobacteraceae</taxon>
        <taxon>Pseudoxanthomonas</taxon>
    </lineage>
</organism>
<sequence>MGLFSSIVNKIFGHASPQATTAATPSATAKPEVVIVDGSEATAGIAPPARTPAPATPAEPVDVAAVLTDIAARKGGKSDWQHSIVDLLKLLDLDSSLTARKELAEELNVHAGEAGSAEQNIALHKAVMKKLAENGGKVPAELKD</sequence>
<reference evidence="2" key="2">
    <citation type="submission" date="2023-07" db="EMBL/GenBank/DDBJ databases">
        <title>Functional and genomic diversity of the sorghum phyllosphere microbiome.</title>
        <authorList>
            <person name="Shade A."/>
        </authorList>
    </citation>
    <scope>NUCLEOTIDE SEQUENCE</scope>
    <source>
        <strain evidence="2">SORGH_AS_0908</strain>
    </source>
</reference>
<dbReference type="Proteomes" id="UP000293089">
    <property type="component" value="Unassembled WGS sequence"/>
</dbReference>
<evidence type="ECO:0000313" key="2">
    <source>
        <dbReference type="EMBL" id="MDQ1117952.1"/>
    </source>
</evidence>
<dbReference type="EMBL" id="SHME01000003">
    <property type="protein sequence ID" value="TAA19636.1"/>
    <property type="molecule type" value="Genomic_DNA"/>
</dbReference>
<protein>
    <submittedName>
        <fullName evidence="5">DUF3597 domain-containing protein</fullName>
    </submittedName>
</protein>
<keyword evidence="7" id="KW-1185">Reference proteome</keyword>
<dbReference type="RefSeq" id="WP_130516731.1">
    <property type="nucleotide sequence ID" value="NZ_CAWZZE010000006.1"/>
</dbReference>
<dbReference type="EMBL" id="SHMB01000002">
    <property type="protein sequence ID" value="TAA31126.1"/>
    <property type="molecule type" value="Genomic_DNA"/>
</dbReference>
<evidence type="ECO:0000313" key="7">
    <source>
        <dbReference type="Proteomes" id="UP000293089"/>
    </source>
</evidence>
<dbReference type="Proteomes" id="UP001234354">
    <property type="component" value="Unassembled WGS sequence"/>
</dbReference>
<evidence type="ECO:0000259" key="1">
    <source>
        <dbReference type="Pfam" id="PF12200"/>
    </source>
</evidence>
<dbReference type="Proteomes" id="UP000294164">
    <property type="component" value="Unassembled WGS sequence"/>
</dbReference>
<evidence type="ECO:0000313" key="4">
    <source>
        <dbReference type="EMBL" id="TAA31126.1"/>
    </source>
</evidence>
<dbReference type="OrthoDB" id="5524840at2"/>
<dbReference type="InterPro" id="IPR022016">
    <property type="entry name" value="DUF3597"/>
</dbReference>
<dbReference type="GeneID" id="93830345"/>
<evidence type="ECO:0000313" key="6">
    <source>
        <dbReference type="Proteomes" id="UP000291286"/>
    </source>
</evidence>
<evidence type="ECO:0000313" key="3">
    <source>
        <dbReference type="EMBL" id="TAA19636.1"/>
    </source>
</evidence>
<evidence type="ECO:0000313" key="8">
    <source>
        <dbReference type="Proteomes" id="UP000294164"/>
    </source>
</evidence>
<evidence type="ECO:0000313" key="5">
    <source>
        <dbReference type="EMBL" id="TAA40146.1"/>
    </source>
</evidence>
<dbReference type="Proteomes" id="UP000291286">
    <property type="component" value="Unassembled WGS sequence"/>
</dbReference>
<dbReference type="SUPFAM" id="SSF158634">
    <property type="entry name" value="RPA2825-like"/>
    <property type="match status" value="1"/>
</dbReference>
<dbReference type="AlphaFoldDB" id="A0A4Q8M376"/>
<dbReference type="EMBL" id="JAUTBB010000001">
    <property type="protein sequence ID" value="MDQ1117952.1"/>
    <property type="molecule type" value="Genomic_DNA"/>
</dbReference>
<accession>A0A4Q9TC73</accession>
<gene>
    <name evidence="5" type="ORF">EA655_13385</name>
    <name evidence="3" type="ORF">EA658_12425</name>
    <name evidence="4" type="ORF">EA661_05960</name>
    <name evidence="2" type="ORF">QE383_000260</name>
</gene>
<accession>A0A4Q8M376</accession>
<comment type="caution">
    <text evidence="5">The sequence shown here is derived from an EMBL/GenBank/DDBJ whole genome shotgun (WGS) entry which is preliminary data.</text>
</comment>
<accession>A0A4Q8LM19</accession>